<feature type="compositionally biased region" description="Basic and acidic residues" evidence="1">
    <location>
        <begin position="18"/>
        <end position="32"/>
    </location>
</feature>
<proteinExistence type="predicted"/>
<dbReference type="PANTHER" id="PTHR28219">
    <property type="entry name" value="UPF0642 PROTEIN YBL028C"/>
    <property type="match status" value="1"/>
</dbReference>
<accession>A0AAV0B3E9</accession>
<gene>
    <name evidence="3" type="ORF">PPACK8108_LOCUS11925</name>
</gene>
<keyword evidence="4" id="KW-1185">Reference proteome</keyword>
<name>A0AAV0B3E9_PHAPC</name>
<feature type="domain" description="DUF2423" evidence="2">
    <location>
        <begin position="1"/>
        <end position="47"/>
    </location>
</feature>
<feature type="compositionally biased region" description="Polar residues" evidence="1">
    <location>
        <begin position="101"/>
        <end position="118"/>
    </location>
</feature>
<feature type="compositionally biased region" description="Basic and acidic residues" evidence="1">
    <location>
        <begin position="43"/>
        <end position="71"/>
    </location>
</feature>
<comment type="caution">
    <text evidence="3">The sequence shown here is derived from an EMBL/GenBank/DDBJ whole genome shotgun (WGS) entry which is preliminary data.</text>
</comment>
<dbReference type="InterPro" id="IPR019434">
    <property type="entry name" value="DUF2423"/>
</dbReference>
<feature type="compositionally biased region" description="Basic residues" evidence="1">
    <location>
        <begin position="1"/>
        <end position="17"/>
    </location>
</feature>
<evidence type="ECO:0000259" key="2">
    <source>
        <dbReference type="Pfam" id="PF10338"/>
    </source>
</evidence>
<feature type="region of interest" description="Disordered" evidence="1">
    <location>
        <begin position="1"/>
        <end position="118"/>
    </location>
</feature>
<dbReference type="GO" id="GO:0030687">
    <property type="term" value="C:preribosome, large subunit precursor"/>
    <property type="evidence" value="ECO:0007669"/>
    <property type="project" value="TreeGrafter"/>
</dbReference>
<dbReference type="PANTHER" id="PTHR28219:SF1">
    <property type="entry name" value="UPF0642 PROTEIN YBL028C"/>
    <property type="match status" value="1"/>
</dbReference>
<reference evidence="3" key="1">
    <citation type="submission" date="2022-06" db="EMBL/GenBank/DDBJ databases">
        <authorList>
            <consortium name="SYNGENTA / RWTH Aachen University"/>
        </authorList>
    </citation>
    <scope>NUCLEOTIDE SEQUENCE</scope>
</reference>
<evidence type="ECO:0000313" key="3">
    <source>
        <dbReference type="EMBL" id="CAH7676817.1"/>
    </source>
</evidence>
<evidence type="ECO:0000313" key="4">
    <source>
        <dbReference type="Proteomes" id="UP001153365"/>
    </source>
</evidence>
<protein>
    <recommendedName>
        <fullName evidence="2">DUF2423 domain-containing protein</fullName>
    </recommendedName>
</protein>
<dbReference type="Pfam" id="PF10338">
    <property type="entry name" value="YBL028C_N"/>
    <property type="match status" value="1"/>
</dbReference>
<dbReference type="EMBL" id="CALTRL010002818">
    <property type="protein sequence ID" value="CAH7676817.1"/>
    <property type="molecule type" value="Genomic_DNA"/>
</dbReference>
<sequence>MAKSLRSKSKRAFRAKKRTSEKSDYCITETRRLQRLSENLQRNLDKQNDDEQKDKDGDQEMKAEGSKEEVSSPKVSTHGPRMSGREVWKASKKGVQLRRAPSTTVWHQRSSCKPQRRR</sequence>
<dbReference type="Proteomes" id="UP001153365">
    <property type="component" value="Unassembled WGS sequence"/>
</dbReference>
<organism evidence="3 4">
    <name type="scientific">Phakopsora pachyrhizi</name>
    <name type="common">Asian soybean rust disease fungus</name>
    <dbReference type="NCBI Taxonomy" id="170000"/>
    <lineage>
        <taxon>Eukaryota</taxon>
        <taxon>Fungi</taxon>
        <taxon>Dikarya</taxon>
        <taxon>Basidiomycota</taxon>
        <taxon>Pucciniomycotina</taxon>
        <taxon>Pucciniomycetes</taxon>
        <taxon>Pucciniales</taxon>
        <taxon>Phakopsoraceae</taxon>
        <taxon>Phakopsora</taxon>
    </lineage>
</organism>
<evidence type="ECO:0000256" key="1">
    <source>
        <dbReference type="SAM" id="MobiDB-lite"/>
    </source>
</evidence>
<dbReference type="AlphaFoldDB" id="A0AAV0B3E9"/>